<organism evidence="2 3">
    <name type="scientific">Nissabacter archeti</name>
    <dbReference type="NCBI Taxonomy" id="1917880"/>
    <lineage>
        <taxon>Bacteria</taxon>
        <taxon>Pseudomonadati</taxon>
        <taxon>Pseudomonadota</taxon>
        <taxon>Gammaproteobacteria</taxon>
        <taxon>Enterobacterales</taxon>
        <taxon>Yersiniaceae</taxon>
        <taxon>Nissabacter</taxon>
    </lineage>
</organism>
<dbReference type="CDD" id="cd00093">
    <property type="entry name" value="HTH_XRE"/>
    <property type="match status" value="1"/>
</dbReference>
<feature type="domain" description="HTH cro/C1-type" evidence="1">
    <location>
        <begin position="49"/>
        <end position="95"/>
    </location>
</feature>
<gene>
    <name evidence="2" type="ORF">JK232_18125</name>
</gene>
<sequence length="109" mass="11849">MKNKTINGVVVEYSGGNVFADLGLPDAEKLKVKSGLAAEIIRSIRRLELSQTEAGARMGISQAKVSNLLRGDFSNLSERKLMDCLNRLGCDIEIVIKPSAFQTGQLRLA</sequence>
<dbReference type="SUPFAM" id="SSF47413">
    <property type="entry name" value="lambda repressor-like DNA-binding domains"/>
    <property type="match status" value="1"/>
</dbReference>
<dbReference type="InterPro" id="IPR010982">
    <property type="entry name" value="Lambda_DNA-bd_dom_sf"/>
</dbReference>
<dbReference type="RefSeq" id="WP_212589524.1">
    <property type="nucleotide sequence ID" value="NZ_JAERKB010000013.1"/>
</dbReference>
<dbReference type="InterPro" id="IPR039554">
    <property type="entry name" value="HigA2-like_HTH"/>
</dbReference>
<dbReference type="PROSITE" id="PS50943">
    <property type="entry name" value="HTH_CROC1"/>
    <property type="match status" value="1"/>
</dbReference>
<accession>A0ABS5JLH3</accession>
<protein>
    <submittedName>
        <fullName evidence="2">XRE family transcriptional regulator</fullName>
    </submittedName>
</protein>
<evidence type="ECO:0000313" key="3">
    <source>
        <dbReference type="Proteomes" id="UP000680634"/>
    </source>
</evidence>
<dbReference type="Pfam" id="PF13744">
    <property type="entry name" value="HTH_37"/>
    <property type="match status" value="1"/>
</dbReference>
<reference evidence="2 3" key="1">
    <citation type="submission" date="2020-12" db="EMBL/GenBank/DDBJ databases">
        <authorList>
            <person name="Mcmullen J.G."/>
        </authorList>
    </citation>
    <scope>NUCLEOTIDE SEQUENCE [LARGE SCALE GENOMIC DNA]</scope>
    <source>
        <strain evidence="2 3">JGM97</strain>
    </source>
</reference>
<comment type="caution">
    <text evidence="2">The sequence shown here is derived from an EMBL/GenBank/DDBJ whole genome shotgun (WGS) entry which is preliminary data.</text>
</comment>
<dbReference type="SMART" id="SM00530">
    <property type="entry name" value="HTH_XRE"/>
    <property type="match status" value="1"/>
</dbReference>
<name>A0ABS5JLH3_9GAMM</name>
<dbReference type="InterPro" id="IPR001387">
    <property type="entry name" value="Cro/C1-type_HTH"/>
</dbReference>
<dbReference type="EMBL" id="JAERKB010000013">
    <property type="protein sequence ID" value="MBS0970811.1"/>
    <property type="molecule type" value="Genomic_DNA"/>
</dbReference>
<reference evidence="3" key="2">
    <citation type="submission" date="2023-07" db="EMBL/GenBank/DDBJ databases">
        <title>Genome-inferred correspondence between phylogeny and metabolic traits in the wild Drosophila gut microbiome.</title>
        <authorList>
            <person name="Bueno E."/>
            <person name="Blow F."/>
            <person name="Douglas A.E."/>
        </authorList>
    </citation>
    <scope>NUCLEOTIDE SEQUENCE [LARGE SCALE GENOMIC DNA]</scope>
    <source>
        <strain evidence="3">JGM97</strain>
    </source>
</reference>
<dbReference type="Proteomes" id="UP000680634">
    <property type="component" value="Unassembled WGS sequence"/>
</dbReference>
<dbReference type="Gene3D" id="1.10.260.40">
    <property type="entry name" value="lambda repressor-like DNA-binding domains"/>
    <property type="match status" value="1"/>
</dbReference>
<evidence type="ECO:0000259" key="1">
    <source>
        <dbReference type="PROSITE" id="PS50943"/>
    </source>
</evidence>
<proteinExistence type="predicted"/>
<keyword evidence="3" id="KW-1185">Reference proteome</keyword>
<evidence type="ECO:0000313" key="2">
    <source>
        <dbReference type="EMBL" id="MBS0970811.1"/>
    </source>
</evidence>